<evidence type="ECO:0000256" key="12">
    <source>
        <dbReference type="ARBA" id="ARBA00023055"/>
    </source>
</evidence>
<evidence type="ECO:0000256" key="10">
    <source>
        <dbReference type="ARBA" id="ARBA00022848"/>
    </source>
</evidence>
<dbReference type="PANTHER" id="PTHR47669:SF1">
    <property type="entry name" value="PHOSPHATIDYLINOSITOL TRANSFER PROTEIN SFH5"/>
    <property type="match status" value="1"/>
</dbReference>
<evidence type="ECO:0000256" key="7">
    <source>
        <dbReference type="ARBA" id="ARBA00022617"/>
    </source>
</evidence>
<keyword evidence="9 16" id="KW-0256">Endoplasmic reticulum</keyword>
<keyword evidence="13 16" id="KW-0472">Membrane</keyword>
<evidence type="ECO:0000256" key="15">
    <source>
        <dbReference type="ARBA" id="ARBA00024180"/>
    </source>
</evidence>
<comment type="cofactor">
    <cofactor evidence="1">
        <name>heme b</name>
        <dbReference type="ChEBI" id="CHEBI:60344"/>
    </cofactor>
</comment>
<dbReference type="GO" id="GO:0005886">
    <property type="term" value="C:plasma membrane"/>
    <property type="evidence" value="ECO:0007669"/>
    <property type="project" value="TreeGrafter"/>
</dbReference>
<dbReference type="GO" id="GO:0005829">
    <property type="term" value="C:cytosol"/>
    <property type="evidence" value="ECO:0007669"/>
    <property type="project" value="TreeGrafter"/>
</dbReference>
<dbReference type="GO" id="GO:0005789">
    <property type="term" value="C:endoplasmic reticulum membrane"/>
    <property type="evidence" value="ECO:0007669"/>
    <property type="project" value="UniProtKB-SubCell"/>
</dbReference>
<dbReference type="SUPFAM" id="SSF52087">
    <property type="entry name" value="CRAL/TRIO domain"/>
    <property type="match status" value="1"/>
</dbReference>
<dbReference type="InterPro" id="IPR036273">
    <property type="entry name" value="CRAL/TRIO_N_dom_sf"/>
</dbReference>
<feature type="domain" description="CRAL-TRIO" evidence="18">
    <location>
        <begin position="226"/>
        <end position="361"/>
    </location>
</feature>
<evidence type="ECO:0000256" key="1">
    <source>
        <dbReference type="ARBA" id="ARBA00001970"/>
    </source>
</evidence>
<name>A0A6A5QZ13_AMPQU</name>
<organism evidence="19 20">
    <name type="scientific">Ampelomyces quisqualis</name>
    <name type="common">Powdery mildew agent</name>
    <dbReference type="NCBI Taxonomy" id="50730"/>
    <lineage>
        <taxon>Eukaryota</taxon>
        <taxon>Fungi</taxon>
        <taxon>Dikarya</taxon>
        <taxon>Ascomycota</taxon>
        <taxon>Pezizomycotina</taxon>
        <taxon>Dothideomycetes</taxon>
        <taxon>Pleosporomycetidae</taxon>
        <taxon>Pleosporales</taxon>
        <taxon>Pleosporineae</taxon>
        <taxon>Phaeosphaeriaceae</taxon>
        <taxon>Ampelomyces</taxon>
    </lineage>
</organism>
<feature type="region of interest" description="Disordered" evidence="17">
    <location>
        <begin position="1"/>
        <end position="60"/>
    </location>
</feature>
<proteinExistence type="inferred from homology"/>
<dbReference type="GO" id="GO:0017157">
    <property type="term" value="P:regulation of exocytosis"/>
    <property type="evidence" value="ECO:0007669"/>
    <property type="project" value="TreeGrafter"/>
</dbReference>
<dbReference type="PANTHER" id="PTHR47669">
    <property type="entry name" value="PHOSPHATIDYLINOSITOL TRANSFER PROTEIN SFH5"/>
    <property type="match status" value="1"/>
</dbReference>
<dbReference type="GO" id="GO:0008526">
    <property type="term" value="F:phosphatidylinositol transfer activity"/>
    <property type="evidence" value="ECO:0007669"/>
    <property type="project" value="UniProtKB-UniRule"/>
</dbReference>
<dbReference type="OrthoDB" id="75724at2759"/>
<dbReference type="CDD" id="cd00170">
    <property type="entry name" value="SEC14"/>
    <property type="match status" value="1"/>
</dbReference>
<dbReference type="GO" id="GO:0043001">
    <property type="term" value="P:Golgi to plasma membrane protein transport"/>
    <property type="evidence" value="ECO:0007669"/>
    <property type="project" value="TreeGrafter"/>
</dbReference>
<dbReference type="GO" id="GO:0046872">
    <property type="term" value="F:metal ion binding"/>
    <property type="evidence" value="ECO:0007669"/>
    <property type="project" value="UniProtKB-KW"/>
</dbReference>
<dbReference type="InterPro" id="IPR036865">
    <property type="entry name" value="CRAL-TRIO_dom_sf"/>
</dbReference>
<dbReference type="Pfam" id="PF03765">
    <property type="entry name" value="CRAL_TRIO_N"/>
    <property type="match status" value="1"/>
</dbReference>
<sequence length="372" mass="40884">MSTKIEETNIAPADNAGVVESTGSEKQPEPAPVVESSEHRVDAPVAISSHDKKVDNATEGLGGLSLADKKEIDIEKPNGEAAPAAAGTAEPTTGPTWPETATEHPLTKFYDVFEDLVKESQHSEVYGIQLTKSNPFHTKLILQKILRANQNDLDKAKQQLLETLKWRKEFDPVKAMSEHFDKARFGGLGYVLEVEGVPESKNAKDVATFNIYGAVKDKKQTFGDLDSFLRWRVGLMEKSVQKLNLSAATTPIPDFGQGPDPYQGYQIHDYLQVSFLRQDPAVKAATQKTIEVLGRYYPETLSRKFFVNVPVVMGWVYTAVKMVVAKETAKKFTVLSYGNQLAGELGSNIPTVYGGTKGDLDSVAEAMNFVEE</sequence>
<evidence type="ECO:0000256" key="5">
    <source>
        <dbReference type="ARBA" id="ARBA00022448"/>
    </source>
</evidence>
<dbReference type="AlphaFoldDB" id="A0A6A5QZ13"/>
<accession>A0A6A5QZ13</accession>
<keyword evidence="11" id="KW-0408">Iron</keyword>
<evidence type="ECO:0000256" key="3">
    <source>
        <dbReference type="ARBA" id="ARBA00006667"/>
    </source>
</evidence>
<comment type="similarity">
    <text evidence="3 16">Belongs to the SFH5 family.</text>
</comment>
<comment type="function">
    <text evidence="15">Non-classical phosphatidylinositol (PtdIns) transfer protein (PITP), which exhibits PtdIns-binding/transfer activity in the absence of detectable PtdCho-binding/transfer activity. Regulates PtdIns(4,5)P2 homeostasis at the plasma membrane. Heme-binding protein that may play a role in organic oxidant-induced stress responses.</text>
</comment>
<evidence type="ECO:0000259" key="18">
    <source>
        <dbReference type="PROSITE" id="PS50191"/>
    </source>
</evidence>
<dbReference type="SMART" id="SM00516">
    <property type="entry name" value="SEC14"/>
    <property type="match status" value="1"/>
</dbReference>
<keyword evidence="7" id="KW-0349">Heme</keyword>
<evidence type="ECO:0000256" key="6">
    <source>
        <dbReference type="ARBA" id="ARBA00022490"/>
    </source>
</evidence>
<evidence type="ECO:0000313" key="20">
    <source>
        <dbReference type="Proteomes" id="UP000800096"/>
    </source>
</evidence>
<comment type="subcellular location">
    <subcellularLocation>
        <location evidence="16">Cytoplasm</location>
    </subcellularLocation>
    <subcellularLocation>
        <location evidence="2 16">Endoplasmic reticulum membrane</location>
        <topology evidence="2 16">Peripheral membrane protein</topology>
    </subcellularLocation>
    <subcellularLocation>
        <location evidence="16">Microsome membrane</location>
        <topology evidence="16">Peripheral membrane protein</topology>
    </subcellularLocation>
</comment>
<evidence type="ECO:0000313" key="19">
    <source>
        <dbReference type="EMBL" id="KAF1921045.1"/>
    </source>
</evidence>
<evidence type="ECO:0000256" key="2">
    <source>
        <dbReference type="ARBA" id="ARBA00004406"/>
    </source>
</evidence>
<protein>
    <recommendedName>
        <fullName evidence="4 16">Phosphatidylinositol transfer protein SFH5</fullName>
        <shortName evidence="16">PITP SFH5</shortName>
    </recommendedName>
</protein>
<evidence type="ECO:0000256" key="17">
    <source>
        <dbReference type="SAM" id="MobiDB-lite"/>
    </source>
</evidence>
<dbReference type="InterPro" id="IPR042938">
    <property type="entry name" value="Sfh5"/>
</dbReference>
<keyword evidence="20" id="KW-1185">Reference proteome</keyword>
<evidence type="ECO:0000256" key="8">
    <source>
        <dbReference type="ARBA" id="ARBA00022723"/>
    </source>
</evidence>
<dbReference type="SUPFAM" id="SSF46938">
    <property type="entry name" value="CRAL/TRIO N-terminal domain"/>
    <property type="match status" value="1"/>
</dbReference>
<evidence type="ECO:0000256" key="11">
    <source>
        <dbReference type="ARBA" id="ARBA00023004"/>
    </source>
</evidence>
<evidence type="ECO:0000256" key="9">
    <source>
        <dbReference type="ARBA" id="ARBA00022824"/>
    </source>
</evidence>
<keyword evidence="8" id="KW-0479">Metal-binding</keyword>
<dbReference type="Gene3D" id="3.40.525.10">
    <property type="entry name" value="CRAL-TRIO lipid binding domain"/>
    <property type="match status" value="1"/>
</dbReference>
<dbReference type="FunFam" id="3.40.525.10:FF:000018">
    <property type="entry name" value="Phosphatidylinositol transfer protein SFH5"/>
    <property type="match status" value="1"/>
</dbReference>
<dbReference type="EMBL" id="ML979132">
    <property type="protein sequence ID" value="KAF1921045.1"/>
    <property type="molecule type" value="Genomic_DNA"/>
</dbReference>
<dbReference type="InterPro" id="IPR011074">
    <property type="entry name" value="CRAL/TRIO_N_dom"/>
</dbReference>
<keyword evidence="6 16" id="KW-0963">Cytoplasm</keyword>
<dbReference type="PROSITE" id="PS50191">
    <property type="entry name" value="CRAL_TRIO"/>
    <property type="match status" value="1"/>
</dbReference>
<keyword evidence="10 16" id="KW-0492">Microsome</keyword>
<evidence type="ECO:0000256" key="14">
    <source>
        <dbReference type="ARBA" id="ARBA00024146"/>
    </source>
</evidence>
<dbReference type="InterPro" id="IPR001251">
    <property type="entry name" value="CRAL-TRIO_dom"/>
</dbReference>
<comment type="catalytic activity">
    <reaction evidence="14">
        <text>a 1,2-diacyl-sn-glycero-3-phospho-(1D-myo-inositol)(in) = a 1,2-diacyl-sn-glycero-3-phospho-(1D-myo-inositol)(out)</text>
        <dbReference type="Rhea" id="RHEA:38691"/>
        <dbReference type="ChEBI" id="CHEBI:57880"/>
    </reaction>
    <physiologicalReaction direction="left-to-right" evidence="14">
        <dbReference type="Rhea" id="RHEA:38692"/>
    </physiologicalReaction>
</comment>
<keyword evidence="12 16" id="KW-0445">Lipid transport</keyword>
<dbReference type="Proteomes" id="UP000800096">
    <property type="component" value="Unassembled WGS sequence"/>
</dbReference>
<dbReference type="GO" id="GO:0032541">
    <property type="term" value="C:cortical endoplasmic reticulum"/>
    <property type="evidence" value="ECO:0007669"/>
    <property type="project" value="TreeGrafter"/>
</dbReference>
<reference evidence="19" key="1">
    <citation type="journal article" date="2020" name="Stud. Mycol.">
        <title>101 Dothideomycetes genomes: a test case for predicting lifestyles and emergence of pathogens.</title>
        <authorList>
            <person name="Haridas S."/>
            <person name="Albert R."/>
            <person name="Binder M."/>
            <person name="Bloem J."/>
            <person name="Labutti K."/>
            <person name="Salamov A."/>
            <person name="Andreopoulos B."/>
            <person name="Baker S."/>
            <person name="Barry K."/>
            <person name="Bills G."/>
            <person name="Bluhm B."/>
            <person name="Cannon C."/>
            <person name="Castanera R."/>
            <person name="Culley D."/>
            <person name="Daum C."/>
            <person name="Ezra D."/>
            <person name="Gonzalez J."/>
            <person name="Henrissat B."/>
            <person name="Kuo A."/>
            <person name="Liang C."/>
            <person name="Lipzen A."/>
            <person name="Lutzoni F."/>
            <person name="Magnuson J."/>
            <person name="Mondo S."/>
            <person name="Nolan M."/>
            <person name="Ohm R."/>
            <person name="Pangilinan J."/>
            <person name="Park H.-J."/>
            <person name="Ramirez L."/>
            <person name="Alfaro M."/>
            <person name="Sun H."/>
            <person name="Tritt A."/>
            <person name="Yoshinaga Y."/>
            <person name="Zwiers L.-H."/>
            <person name="Turgeon B."/>
            <person name="Goodwin S."/>
            <person name="Spatafora J."/>
            <person name="Crous P."/>
            <person name="Grigoriev I."/>
        </authorList>
    </citation>
    <scope>NUCLEOTIDE SEQUENCE</scope>
    <source>
        <strain evidence="19">HMLAC05119</strain>
    </source>
</reference>
<evidence type="ECO:0000256" key="4">
    <source>
        <dbReference type="ARBA" id="ARBA00018320"/>
    </source>
</evidence>
<dbReference type="Pfam" id="PF00650">
    <property type="entry name" value="CRAL_TRIO"/>
    <property type="match status" value="1"/>
</dbReference>
<evidence type="ECO:0000256" key="13">
    <source>
        <dbReference type="ARBA" id="ARBA00023136"/>
    </source>
</evidence>
<gene>
    <name evidence="19" type="ORF">BDU57DRAFT_488374</name>
</gene>
<keyword evidence="5 16" id="KW-0813">Transport</keyword>
<evidence type="ECO:0000256" key="16">
    <source>
        <dbReference type="RuleBase" id="RU367059"/>
    </source>
</evidence>